<keyword evidence="3" id="KW-1185">Reference proteome</keyword>
<dbReference type="Pfam" id="PF13302">
    <property type="entry name" value="Acetyltransf_3"/>
    <property type="match status" value="1"/>
</dbReference>
<protein>
    <submittedName>
        <fullName evidence="2">GNAT family N-acetyltransferase</fullName>
    </submittedName>
</protein>
<evidence type="ECO:0000313" key="2">
    <source>
        <dbReference type="EMBL" id="OWQ94526.1"/>
    </source>
</evidence>
<gene>
    <name evidence="2" type="ORF">CDQ92_15675</name>
</gene>
<accession>A0A246JP51</accession>
<dbReference type="EMBL" id="NISK01000004">
    <property type="protein sequence ID" value="OWQ94526.1"/>
    <property type="molecule type" value="Genomic_DNA"/>
</dbReference>
<dbReference type="SUPFAM" id="SSF55729">
    <property type="entry name" value="Acyl-CoA N-acyltransferases (Nat)"/>
    <property type="match status" value="1"/>
</dbReference>
<keyword evidence="2" id="KW-0808">Transferase</keyword>
<dbReference type="PROSITE" id="PS51186">
    <property type="entry name" value="GNAT"/>
    <property type="match status" value="1"/>
</dbReference>
<dbReference type="RefSeq" id="WP_088442402.1">
    <property type="nucleotide sequence ID" value="NZ_BMMC01000010.1"/>
</dbReference>
<dbReference type="AlphaFoldDB" id="A0A246JP51"/>
<dbReference type="Proteomes" id="UP000197361">
    <property type="component" value="Unassembled WGS sequence"/>
</dbReference>
<sequence length="215" mass="22567">MTATDGKAPRRAKAIADIAVHSALNDGTIICLRTITPDDEQLLREGIAQLSAESRYLRFFSPVAVLPDAVIERLVDVDGHDHIAWGAICTECEGQPAIGAVHAVRYDDGGRAGEFSVAVVDEFQGQGLARMMTAALLVHCLSEGLAVLDVHILSENAAAKRLIKSLNAEWTGESAGVAEYRLDVAAGLAALRADTEAPGVQDVLRALDGDAAGSA</sequence>
<comment type="caution">
    <text evidence="2">The sequence shown here is derived from an EMBL/GenBank/DDBJ whole genome shotgun (WGS) entry which is preliminary data.</text>
</comment>
<dbReference type="InterPro" id="IPR000182">
    <property type="entry name" value="GNAT_dom"/>
</dbReference>
<reference evidence="2 3" key="1">
    <citation type="journal article" date="2010" name="Int. J. Syst. Evol. Microbiol.">
        <title>Sphingopyxis bauzanensis sp. nov., a psychrophilic bacterium isolated from soil.</title>
        <authorList>
            <person name="Zhang D.C."/>
            <person name="Liu H.C."/>
            <person name="Xin Y.H."/>
            <person name="Zhou Y.G."/>
            <person name="Schinner F."/>
            <person name="Margesin R."/>
        </authorList>
    </citation>
    <scope>NUCLEOTIDE SEQUENCE [LARGE SCALE GENOMIC DNA]</scope>
    <source>
        <strain evidence="2 3">DSM 22271</strain>
    </source>
</reference>
<name>A0A246JP51_9SPHN</name>
<proteinExistence type="predicted"/>
<evidence type="ECO:0000259" key="1">
    <source>
        <dbReference type="PROSITE" id="PS51186"/>
    </source>
</evidence>
<dbReference type="OrthoDB" id="7617982at2"/>
<dbReference type="Gene3D" id="3.40.630.30">
    <property type="match status" value="1"/>
</dbReference>
<dbReference type="CDD" id="cd04301">
    <property type="entry name" value="NAT_SF"/>
    <property type="match status" value="1"/>
</dbReference>
<dbReference type="InterPro" id="IPR016181">
    <property type="entry name" value="Acyl_CoA_acyltransferase"/>
</dbReference>
<feature type="domain" description="N-acetyltransferase" evidence="1">
    <location>
        <begin position="30"/>
        <end position="194"/>
    </location>
</feature>
<evidence type="ECO:0000313" key="3">
    <source>
        <dbReference type="Proteomes" id="UP000197361"/>
    </source>
</evidence>
<dbReference type="GO" id="GO:0016747">
    <property type="term" value="F:acyltransferase activity, transferring groups other than amino-acyl groups"/>
    <property type="evidence" value="ECO:0007669"/>
    <property type="project" value="InterPro"/>
</dbReference>
<organism evidence="2 3">
    <name type="scientific">Sphingopyxis bauzanensis</name>
    <dbReference type="NCBI Taxonomy" id="651663"/>
    <lineage>
        <taxon>Bacteria</taxon>
        <taxon>Pseudomonadati</taxon>
        <taxon>Pseudomonadota</taxon>
        <taxon>Alphaproteobacteria</taxon>
        <taxon>Sphingomonadales</taxon>
        <taxon>Sphingomonadaceae</taxon>
        <taxon>Sphingopyxis</taxon>
    </lineage>
</organism>